<protein>
    <recommendedName>
        <fullName evidence="3">Transposase</fullName>
    </recommendedName>
</protein>
<evidence type="ECO:0000313" key="2">
    <source>
        <dbReference type="Proteomes" id="UP000247698"/>
    </source>
</evidence>
<gene>
    <name evidence="1" type="ORF">DK873_06830</name>
</gene>
<name>A0ABX5N155_9LACO</name>
<dbReference type="EMBL" id="QGLG01000002">
    <property type="protein sequence ID" value="PXY84855.1"/>
    <property type="molecule type" value="Genomic_DNA"/>
</dbReference>
<organism evidence="1 2">
    <name type="scientific">Lactobacillus melliventris</name>
    <dbReference type="NCBI Taxonomy" id="1218507"/>
    <lineage>
        <taxon>Bacteria</taxon>
        <taxon>Bacillati</taxon>
        <taxon>Bacillota</taxon>
        <taxon>Bacilli</taxon>
        <taxon>Lactobacillales</taxon>
        <taxon>Lactobacillaceae</taxon>
        <taxon>Lactobacillus</taxon>
    </lineage>
</organism>
<evidence type="ECO:0000313" key="1">
    <source>
        <dbReference type="EMBL" id="PXY84855.1"/>
    </source>
</evidence>
<sequence>MGKFFNKVFRFNRHRQEAIEQQRRINNLVANSNCIGTTARLFNSNWTRAAARNLIAHKKTDCNRTFKQY</sequence>
<reference evidence="1 2" key="1">
    <citation type="submission" date="2018-05" db="EMBL/GenBank/DDBJ databases">
        <title>Reference genomes for bee gut microbiota database.</title>
        <authorList>
            <person name="Ellegaard K.M."/>
        </authorList>
    </citation>
    <scope>NUCLEOTIDE SEQUENCE [LARGE SCALE GENOMIC DNA]</scope>
    <source>
        <strain evidence="1 2">ESL0184</strain>
    </source>
</reference>
<accession>A0ABX5N155</accession>
<proteinExistence type="predicted"/>
<dbReference type="Proteomes" id="UP000247698">
    <property type="component" value="Unassembled WGS sequence"/>
</dbReference>
<evidence type="ECO:0008006" key="3">
    <source>
        <dbReference type="Google" id="ProtNLM"/>
    </source>
</evidence>
<keyword evidence="2" id="KW-1185">Reference proteome</keyword>
<dbReference type="RefSeq" id="WP_110446333.1">
    <property type="nucleotide sequence ID" value="NZ_QGLG01000002.1"/>
</dbReference>
<comment type="caution">
    <text evidence="1">The sequence shown here is derived from an EMBL/GenBank/DDBJ whole genome shotgun (WGS) entry which is preliminary data.</text>
</comment>